<sequence>MTTGSSSARSPEYAISALDLPTGETTTTTGTARPPGADPGARTSAERPSPERDSDMWDVDFDDDDLPELEPDPDLPASGSDGPGPRQPGPGPREADADVDPHAAPHADPHVHADVHDEAARTHGDPVGDLVRAAVADRPLEEVVDLITTLEKSPRYAQATIDALRAVGVNRSVEDVTRLVGLLTRPPRHSDSADEAIRAAAECRSVEDVTRLMALLHRTPLEPHCGQEAVRAAATGRPVEELVELIGRLAEDGHLRPERPDARHLRAARDAADEDDGREPAARPAGRGGAFGGTDRRGRERRVRPRPFRRGRDARGASAAAREGDEPRSARDRDRPRTPRDRDDARAARDRDDARAARDRDKARSARDRDEARAARRAARGPVWPAWLTAAVLAGCGVVYFPLHRGDASAQAYGVALGLSALCLVLALLLTVRSAVPLLAAAVVGPAALAAAKLYGSATPSARVSPVTDLTLAPTWIAVAVAVAASLVALTALCVRVAAPASARRRPARRVAVASRTAAD</sequence>
<evidence type="ECO:0000313" key="4">
    <source>
        <dbReference type="Proteomes" id="UP001614264"/>
    </source>
</evidence>
<dbReference type="Proteomes" id="UP001614264">
    <property type="component" value="Unassembled WGS sequence"/>
</dbReference>
<feature type="compositionally biased region" description="Low complexity" evidence="1">
    <location>
        <begin position="75"/>
        <end position="84"/>
    </location>
</feature>
<feature type="compositionally biased region" description="Acidic residues" evidence="1">
    <location>
        <begin position="56"/>
        <end position="73"/>
    </location>
</feature>
<evidence type="ECO:0000256" key="2">
    <source>
        <dbReference type="SAM" id="Phobius"/>
    </source>
</evidence>
<feature type="transmembrane region" description="Helical" evidence="2">
    <location>
        <begin position="438"/>
        <end position="456"/>
    </location>
</feature>
<name>A0ABW8BAA1_9ACTN</name>
<feature type="compositionally biased region" description="Basic and acidic residues" evidence="1">
    <location>
        <begin position="93"/>
        <end position="109"/>
    </location>
</feature>
<feature type="transmembrane region" description="Helical" evidence="2">
    <location>
        <begin position="476"/>
        <end position="499"/>
    </location>
</feature>
<dbReference type="EMBL" id="JBITPR010000036">
    <property type="protein sequence ID" value="MFI7871783.1"/>
    <property type="molecule type" value="Genomic_DNA"/>
</dbReference>
<feature type="compositionally biased region" description="Basic and acidic residues" evidence="1">
    <location>
        <begin position="253"/>
        <end position="271"/>
    </location>
</feature>
<feature type="compositionally biased region" description="Low complexity" evidence="1">
    <location>
        <begin position="17"/>
        <end position="43"/>
    </location>
</feature>
<organism evidence="3 4">
    <name type="scientific">Streptomyces salinarius</name>
    <dbReference type="NCBI Taxonomy" id="2762598"/>
    <lineage>
        <taxon>Bacteria</taxon>
        <taxon>Bacillati</taxon>
        <taxon>Actinomycetota</taxon>
        <taxon>Actinomycetes</taxon>
        <taxon>Kitasatosporales</taxon>
        <taxon>Streptomycetaceae</taxon>
        <taxon>Streptomyces</taxon>
    </lineage>
</organism>
<gene>
    <name evidence="3" type="ORF">AB4829_14455</name>
</gene>
<feature type="region of interest" description="Disordered" evidence="1">
    <location>
        <begin position="1"/>
        <end position="109"/>
    </location>
</feature>
<keyword evidence="2" id="KW-0472">Membrane</keyword>
<comment type="caution">
    <text evidence="3">The sequence shown here is derived from an EMBL/GenBank/DDBJ whole genome shotgun (WGS) entry which is preliminary data.</text>
</comment>
<proteinExistence type="predicted"/>
<accession>A0ABW8BAA1</accession>
<reference evidence="3 4" key="1">
    <citation type="submission" date="2024-07" db="EMBL/GenBank/DDBJ databases">
        <title>Whole genome sequencing of Prodigiosin pigment-producing Streptomyces salinarius isolated from rhizosphere soil of Arachis hypogaea.</title>
        <authorList>
            <person name="Vidhya A."/>
            <person name="Ramya S."/>
        </authorList>
    </citation>
    <scope>NUCLEOTIDE SEQUENCE [LARGE SCALE GENOMIC DNA]</scope>
    <source>
        <strain evidence="3 4">VRMG2420</strain>
    </source>
</reference>
<feature type="compositionally biased region" description="Basic and acidic residues" evidence="1">
    <location>
        <begin position="44"/>
        <end position="55"/>
    </location>
</feature>
<keyword evidence="2" id="KW-1133">Transmembrane helix</keyword>
<feature type="transmembrane region" description="Helical" evidence="2">
    <location>
        <begin position="383"/>
        <end position="401"/>
    </location>
</feature>
<dbReference type="RefSeq" id="WP_399592600.1">
    <property type="nucleotide sequence ID" value="NZ_JBITPR010000036.1"/>
</dbReference>
<evidence type="ECO:0000256" key="1">
    <source>
        <dbReference type="SAM" id="MobiDB-lite"/>
    </source>
</evidence>
<feature type="compositionally biased region" description="Basic and acidic residues" evidence="1">
    <location>
        <begin position="322"/>
        <end position="374"/>
    </location>
</feature>
<keyword evidence="4" id="KW-1185">Reference proteome</keyword>
<feature type="transmembrane region" description="Helical" evidence="2">
    <location>
        <begin position="413"/>
        <end position="431"/>
    </location>
</feature>
<protein>
    <submittedName>
        <fullName evidence="3">Uncharacterized protein</fullName>
    </submittedName>
</protein>
<keyword evidence="2" id="KW-0812">Transmembrane</keyword>
<evidence type="ECO:0000313" key="3">
    <source>
        <dbReference type="EMBL" id="MFI7871783.1"/>
    </source>
</evidence>
<feature type="compositionally biased region" description="Basic residues" evidence="1">
    <location>
        <begin position="299"/>
        <end position="309"/>
    </location>
</feature>
<feature type="region of interest" description="Disordered" evidence="1">
    <location>
        <begin position="253"/>
        <end position="375"/>
    </location>
</feature>